<dbReference type="InterPro" id="IPR009971">
    <property type="entry name" value="DUF1496"/>
</dbReference>
<feature type="signal peptide" evidence="2">
    <location>
        <begin position="1"/>
        <end position="19"/>
    </location>
</feature>
<dbReference type="RefSeq" id="WP_026455985.1">
    <property type="nucleotide sequence ID" value="NZ_JAAKUQ010000007.1"/>
</dbReference>
<accession>A0A175VGL8</accession>
<evidence type="ECO:0000313" key="4">
    <source>
        <dbReference type="Proteomes" id="UP000078435"/>
    </source>
</evidence>
<proteinExistence type="predicted"/>
<dbReference type="EMBL" id="JMGO02000006">
    <property type="protein sequence ID" value="KXU79866.1"/>
    <property type="molecule type" value="Genomic_DNA"/>
</dbReference>
<sequence length="105" mass="11655">MRYLLPCLLALLWQTPAQASLKTTVVGDSAATELVLPLNALSERICWYQDQKYSQGARIRQGDTWLECGPQNELESNGPLIWRSPVEASAGPARDKNRQTITVGQ</sequence>
<evidence type="ECO:0000256" key="2">
    <source>
        <dbReference type="SAM" id="SignalP"/>
    </source>
</evidence>
<comment type="caution">
    <text evidence="3">The sequence shown here is derived from an EMBL/GenBank/DDBJ whole genome shotgun (WGS) entry which is preliminary data.</text>
</comment>
<evidence type="ECO:0000313" key="3">
    <source>
        <dbReference type="EMBL" id="KXU79866.1"/>
    </source>
</evidence>
<dbReference type="Pfam" id="PF07383">
    <property type="entry name" value="DUF1496"/>
    <property type="match status" value="1"/>
</dbReference>
<feature type="chain" id="PRO_5008042873" description="DUF1496 domain-containing protein" evidence="2">
    <location>
        <begin position="20"/>
        <end position="105"/>
    </location>
</feature>
<dbReference type="AlphaFoldDB" id="A0A175VGL8"/>
<evidence type="ECO:0000256" key="1">
    <source>
        <dbReference type="SAM" id="MobiDB-lite"/>
    </source>
</evidence>
<keyword evidence="2" id="KW-0732">Signal</keyword>
<reference evidence="3 4" key="1">
    <citation type="submission" date="2016-02" db="EMBL/GenBank/DDBJ databases">
        <title>Draft genome sequence of Aeromonas trota strain 1999lcr isolated from cerebrospinal fluid (CSF).</title>
        <authorList>
            <person name="Dallagassa C.B."/>
            <person name="Prediger K.C."/>
            <person name="Weiss V.A."/>
            <person name="Assis F.E."/>
            <person name="Baura V."/>
            <person name="Cruz L.M."/>
            <person name="Souza E.M."/>
            <person name="Pedrosa F.O."/>
            <person name="Fadel-Picheth C.M."/>
        </authorList>
    </citation>
    <scope>NUCLEOTIDE SEQUENCE [LARGE SCALE GENOMIC DNA]</scope>
    <source>
        <strain evidence="3 4">1999lcr</strain>
    </source>
</reference>
<evidence type="ECO:0008006" key="5">
    <source>
        <dbReference type="Google" id="ProtNLM"/>
    </source>
</evidence>
<feature type="region of interest" description="Disordered" evidence="1">
    <location>
        <begin position="85"/>
        <end position="105"/>
    </location>
</feature>
<name>A0A175VGL8_AEREN</name>
<dbReference type="Proteomes" id="UP000078435">
    <property type="component" value="Unassembled WGS sequence"/>
</dbReference>
<gene>
    <name evidence="3" type="ORF">LCR_17280</name>
</gene>
<organism evidence="3 4">
    <name type="scientific">Aeromonas enteropelogenes</name>
    <name type="common">Aeromonas trota</name>
    <dbReference type="NCBI Taxonomy" id="29489"/>
    <lineage>
        <taxon>Bacteria</taxon>
        <taxon>Pseudomonadati</taxon>
        <taxon>Pseudomonadota</taxon>
        <taxon>Gammaproteobacteria</taxon>
        <taxon>Aeromonadales</taxon>
        <taxon>Aeromonadaceae</taxon>
        <taxon>Aeromonas</taxon>
    </lineage>
</organism>
<protein>
    <recommendedName>
        <fullName evidence="5">DUF1496 domain-containing protein</fullName>
    </recommendedName>
</protein>